<proteinExistence type="predicted"/>
<dbReference type="Proteomes" id="UP000076858">
    <property type="component" value="Unassembled WGS sequence"/>
</dbReference>
<protein>
    <submittedName>
        <fullName evidence="1">Uncharacterized protein</fullName>
    </submittedName>
</protein>
<sequence>EVIEKFTIDSKASEIVRRDEKRKLGEEWMHGTFKFCKYNSKVQYKNTSNWVRHLLQHPVEHQKYKILMSESNSKEKKGQDPPIPHFFQNLAPRIRV</sequence>
<feature type="non-terminal residue" evidence="1">
    <location>
        <position position="1"/>
    </location>
</feature>
<evidence type="ECO:0000313" key="1">
    <source>
        <dbReference type="EMBL" id="KZR97675.1"/>
    </source>
</evidence>
<reference evidence="1 2" key="1">
    <citation type="submission" date="2016-03" db="EMBL/GenBank/DDBJ databases">
        <title>EvidentialGene: Evidence-directed Construction of Genes on Genomes.</title>
        <authorList>
            <person name="Gilbert D.G."/>
            <person name="Choi J.-H."/>
            <person name="Mockaitis K."/>
            <person name="Colbourne J."/>
            <person name="Pfrender M."/>
        </authorList>
    </citation>
    <scope>NUCLEOTIDE SEQUENCE [LARGE SCALE GENOMIC DNA]</scope>
    <source>
        <strain evidence="1 2">Xinb3</strain>
        <tissue evidence="1">Complete organism</tissue>
    </source>
</reference>
<comment type="caution">
    <text evidence="1">The sequence shown here is derived from an EMBL/GenBank/DDBJ whole genome shotgun (WGS) entry which is preliminary data.</text>
</comment>
<gene>
    <name evidence="1" type="ORF">APZ42_007316</name>
</gene>
<organism evidence="1 2">
    <name type="scientific">Daphnia magna</name>
    <dbReference type="NCBI Taxonomy" id="35525"/>
    <lineage>
        <taxon>Eukaryota</taxon>
        <taxon>Metazoa</taxon>
        <taxon>Ecdysozoa</taxon>
        <taxon>Arthropoda</taxon>
        <taxon>Crustacea</taxon>
        <taxon>Branchiopoda</taxon>
        <taxon>Diplostraca</taxon>
        <taxon>Cladocera</taxon>
        <taxon>Anomopoda</taxon>
        <taxon>Daphniidae</taxon>
        <taxon>Daphnia</taxon>
    </lineage>
</organism>
<keyword evidence="2" id="KW-1185">Reference proteome</keyword>
<name>A0A164FD49_9CRUS</name>
<dbReference type="AlphaFoldDB" id="A0A164FD49"/>
<evidence type="ECO:0000313" key="2">
    <source>
        <dbReference type="Proteomes" id="UP000076858"/>
    </source>
</evidence>
<accession>A0A164FD49</accession>
<feature type="non-terminal residue" evidence="1">
    <location>
        <position position="96"/>
    </location>
</feature>
<dbReference type="EMBL" id="LRGB01020537">
    <property type="protein sequence ID" value="KZR97675.1"/>
    <property type="molecule type" value="Genomic_DNA"/>
</dbReference>